<keyword evidence="11" id="KW-0812">Transmembrane</keyword>
<keyword evidence="7" id="KW-0547">Nucleotide-binding</keyword>
<feature type="region of interest" description="Disordered" evidence="10">
    <location>
        <begin position="141"/>
        <end position="165"/>
    </location>
</feature>
<evidence type="ECO:0000256" key="10">
    <source>
        <dbReference type="SAM" id="MobiDB-lite"/>
    </source>
</evidence>
<proteinExistence type="predicted"/>
<keyword evidence="9" id="KW-0067">ATP-binding</keyword>
<dbReference type="EMBL" id="CAJZAG010000006">
    <property type="protein sequence ID" value="CAG9174862.1"/>
    <property type="molecule type" value="Genomic_DNA"/>
</dbReference>
<dbReference type="InterPro" id="IPR004358">
    <property type="entry name" value="Sig_transdc_His_kin-like_C"/>
</dbReference>
<gene>
    <name evidence="14" type="primary">sasA_11</name>
    <name evidence="14" type="ORF">LMG32289_03165</name>
</gene>
<accession>A0ABM8X4N8</accession>
<dbReference type="InterPro" id="IPR050980">
    <property type="entry name" value="2C_sensor_his_kinase"/>
</dbReference>
<evidence type="ECO:0000256" key="9">
    <source>
        <dbReference type="ARBA" id="ARBA00022840"/>
    </source>
</evidence>
<evidence type="ECO:0000256" key="7">
    <source>
        <dbReference type="ARBA" id="ARBA00022741"/>
    </source>
</evidence>
<keyword evidence="5" id="KW-0597">Phosphoprotein</keyword>
<dbReference type="SMART" id="SM00304">
    <property type="entry name" value="HAMP"/>
    <property type="match status" value="1"/>
</dbReference>
<dbReference type="SUPFAM" id="SSF47384">
    <property type="entry name" value="Homodimeric domain of signal transducing histidine kinase"/>
    <property type="match status" value="1"/>
</dbReference>
<evidence type="ECO:0000259" key="12">
    <source>
        <dbReference type="PROSITE" id="PS50109"/>
    </source>
</evidence>
<evidence type="ECO:0000256" key="1">
    <source>
        <dbReference type="ARBA" id="ARBA00000085"/>
    </source>
</evidence>
<protein>
    <recommendedName>
        <fullName evidence="3">histidine kinase</fullName>
        <ecNumber evidence="3">2.7.13.3</ecNumber>
    </recommendedName>
</protein>
<comment type="catalytic activity">
    <reaction evidence="1">
        <text>ATP + protein L-histidine = ADP + protein N-phospho-L-histidine.</text>
        <dbReference type="EC" id="2.7.13.3"/>
    </reaction>
</comment>
<evidence type="ECO:0000256" key="11">
    <source>
        <dbReference type="SAM" id="Phobius"/>
    </source>
</evidence>
<feature type="region of interest" description="Disordered" evidence="10">
    <location>
        <begin position="98"/>
        <end position="124"/>
    </location>
</feature>
<dbReference type="Pfam" id="PF00512">
    <property type="entry name" value="HisKA"/>
    <property type="match status" value="1"/>
</dbReference>
<dbReference type="SUPFAM" id="SSF55874">
    <property type="entry name" value="ATPase domain of HSP90 chaperone/DNA topoisomerase II/histidine kinase"/>
    <property type="match status" value="1"/>
</dbReference>
<dbReference type="PRINTS" id="PR00344">
    <property type="entry name" value="BCTRLSENSOR"/>
</dbReference>
<dbReference type="PROSITE" id="PS50109">
    <property type="entry name" value="HIS_KIN"/>
    <property type="match status" value="1"/>
</dbReference>
<comment type="subcellular location">
    <subcellularLocation>
        <location evidence="2">Cell membrane</location>
        <topology evidence="2">Multi-pass membrane protein</topology>
    </subcellularLocation>
</comment>
<feature type="compositionally biased region" description="Basic and acidic residues" evidence="10">
    <location>
        <begin position="17"/>
        <end position="53"/>
    </location>
</feature>
<dbReference type="SMART" id="SM00387">
    <property type="entry name" value="HATPase_c"/>
    <property type="match status" value="1"/>
</dbReference>
<dbReference type="InterPro" id="IPR036890">
    <property type="entry name" value="HATPase_C_sf"/>
</dbReference>
<dbReference type="InterPro" id="IPR005467">
    <property type="entry name" value="His_kinase_dom"/>
</dbReference>
<dbReference type="GO" id="GO:0016740">
    <property type="term" value="F:transferase activity"/>
    <property type="evidence" value="ECO:0007669"/>
    <property type="project" value="UniProtKB-KW"/>
</dbReference>
<feature type="domain" description="HAMP" evidence="13">
    <location>
        <begin position="197"/>
        <end position="250"/>
    </location>
</feature>
<keyword evidence="11" id="KW-1133">Transmembrane helix</keyword>
<keyword evidence="11" id="KW-0472">Membrane</keyword>
<dbReference type="InterPro" id="IPR003661">
    <property type="entry name" value="HisK_dim/P_dom"/>
</dbReference>
<evidence type="ECO:0000313" key="15">
    <source>
        <dbReference type="Proteomes" id="UP000706525"/>
    </source>
</evidence>
<evidence type="ECO:0000256" key="2">
    <source>
        <dbReference type="ARBA" id="ARBA00004651"/>
    </source>
</evidence>
<dbReference type="SMART" id="SM00388">
    <property type="entry name" value="HisKA"/>
    <property type="match status" value="1"/>
</dbReference>
<feature type="region of interest" description="Disordered" evidence="10">
    <location>
        <begin position="1"/>
        <end position="53"/>
    </location>
</feature>
<feature type="transmembrane region" description="Helical" evidence="11">
    <location>
        <begin position="179"/>
        <end position="200"/>
    </location>
</feature>
<dbReference type="Gene3D" id="3.30.565.10">
    <property type="entry name" value="Histidine kinase-like ATPase, C-terminal domain"/>
    <property type="match status" value="1"/>
</dbReference>
<keyword evidence="8" id="KW-0418">Kinase</keyword>
<dbReference type="PANTHER" id="PTHR44936">
    <property type="entry name" value="SENSOR PROTEIN CREC"/>
    <property type="match status" value="1"/>
</dbReference>
<dbReference type="InterPro" id="IPR003594">
    <property type="entry name" value="HATPase_dom"/>
</dbReference>
<dbReference type="Pfam" id="PF00672">
    <property type="entry name" value="HAMP"/>
    <property type="match status" value="1"/>
</dbReference>
<dbReference type="Gene3D" id="1.10.287.130">
    <property type="match status" value="1"/>
</dbReference>
<dbReference type="PROSITE" id="PS50885">
    <property type="entry name" value="HAMP"/>
    <property type="match status" value="1"/>
</dbReference>
<comment type="caution">
    <text evidence="14">The sequence shown here is derived from an EMBL/GenBank/DDBJ whole genome shotgun (WGS) entry which is preliminary data.</text>
</comment>
<dbReference type="InterPro" id="IPR036097">
    <property type="entry name" value="HisK_dim/P_sf"/>
</dbReference>
<evidence type="ECO:0000313" key="14">
    <source>
        <dbReference type="EMBL" id="CAG9174862.1"/>
    </source>
</evidence>
<dbReference type="PANTHER" id="PTHR44936:SF10">
    <property type="entry name" value="SENSOR PROTEIN RSTB"/>
    <property type="match status" value="1"/>
</dbReference>
<evidence type="ECO:0000256" key="5">
    <source>
        <dbReference type="ARBA" id="ARBA00022553"/>
    </source>
</evidence>
<dbReference type="Pfam" id="PF02518">
    <property type="entry name" value="HATPase_c"/>
    <property type="match status" value="1"/>
</dbReference>
<keyword evidence="6 14" id="KW-0808">Transferase</keyword>
<dbReference type="InterPro" id="IPR003660">
    <property type="entry name" value="HAMP_dom"/>
</dbReference>
<keyword evidence="4" id="KW-1003">Cell membrane</keyword>
<feature type="transmembrane region" description="Helical" evidence="11">
    <location>
        <begin position="65"/>
        <end position="88"/>
    </location>
</feature>
<evidence type="ECO:0000256" key="6">
    <source>
        <dbReference type="ARBA" id="ARBA00022679"/>
    </source>
</evidence>
<evidence type="ECO:0000259" key="13">
    <source>
        <dbReference type="PROSITE" id="PS50885"/>
    </source>
</evidence>
<feature type="domain" description="Histidine kinase" evidence="12">
    <location>
        <begin position="258"/>
        <end position="456"/>
    </location>
</feature>
<sequence length="456" mass="49568">MAESRTAEPIVPTSDARAARADVRAEVRPDVRADTRADTRADARTESSTESVWHERRHDSMFVRLFFVMAAIMLAVHVLGVTVIEGLFPRPGSDRHLQMRRAASEAASGMPASTPPGLLLRADTDGDGDIDADDYYGPPLRGIHDDRFGPPGGAHDGPHGGPPPDGSFLPLHGLWPPHLGMVFQLAAILIASWVGARLLARPVQQLARGAGRLAQDVHAPPLDENTGPAEARAATHALNLMQQRIRTQLAQQSRFLAAVSHDLRTPLTRMSLRIERIESNDVRYRLRQDLAEMNGLIDATLYYLRERDDATGPRQRVDVQALLQAIVDDAQEIGQDVTLIGGAQPMFAYPAELRRAVVNLVENAHRYGGAAQIVLSDSAERVVIDVCDCGPGIPPAELQRVLEPFYRVESSRSRATGGVGMGLAIAADIVARHGGELELSNRLEGGLRVRIDLPRA</sequence>
<evidence type="ECO:0000256" key="4">
    <source>
        <dbReference type="ARBA" id="ARBA00022475"/>
    </source>
</evidence>
<evidence type="ECO:0000256" key="8">
    <source>
        <dbReference type="ARBA" id="ARBA00022777"/>
    </source>
</evidence>
<evidence type="ECO:0000256" key="3">
    <source>
        <dbReference type="ARBA" id="ARBA00012438"/>
    </source>
</evidence>
<keyword evidence="15" id="KW-1185">Reference proteome</keyword>
<dbReference type="EC" id="2.7.13.3" evidence="3"/>
<reference evidence="14 15" key="1">
    <citation type="submission" date="2021-08" db="EMBL/GenBank/DDBJ databases">
        <authorList>
            <person name="Peeters C."/>
        </authorList>
    </citation>
    <scope>NUCLEOTIDE SEQUENCE [LARGE SCALE GENOMIC DNA]</scope>
    <source>
        <strain evidence="14 15">LMG 32289</strain>
    </source>
</reference>
<dbReference type="CDD" id="cd00082">
    <property type="entry name" value="HisKA"/>
    <property type="match status" value="1"/>
</dbReference>
<organism evidence="14 15">
    <name type="scientific">Cupriavidus pampae</name>
    <dbReference type="NCBI Taxonomy" id="659251"/>
    <lineage>
        <taxon>Bacteria</taxon>
        <taxon>Pseudomonadati</taxon>
        <taxon>Pseudomonadota</taxon>
        <taxon>Betaproteobacteria</taxon>
        <taxon>Burkholderiales</taxon>
        <taxon>Burkholderiaceae</taxon>
        <taxon>Cupriavidus</taxon>
    </lineage>
</organism>
<dbReference type="Proteomes" id="UP000706525">
    <property type="component" value="Unassembled WGS sequence"/>
</dbReference>
<name>A0ABM8X4N8_9BURK</name>